<dbReference type="AlphaFoldDB" id="A0A564Y978"/>
<dbReference type="Proteomes" id="UP000321570">
    <property type="component" value="Unassembled WGS sequence"/>
</dbReference>
<name>A0A564Y978_HYMDI</name>
<gene>
    <name evidence="1" type="ORF">WMSIL1_LOCUS3551</name>
</gene>
<accession>A0A564Y978</accession>
<proteinExistence type="predicted"/>
<reference evidence="1 2" key="1">
    <citation type="submission" date="2019-07" db="EMBL/GenBank/DDBJ databases">
        <authorList>
            <person name="Jastrzebski P J."/>
            <person name="Paukszto L."/>
            <person name="Jastrzebski P J."/>
        </authorList>
    </citation>
    <scope>NUCLEOTIDE SEQUENCE [LARGE SCALE GENOMIC DNA]</scope>
    <source>
        <strain evidence="1 2">WMS-il1</strain>
    </source>
</reference>
<protein>
    <submittedName>
        <fullName evidence="1">Uncharacterized protein</fullName>
    </submittedName>
</protein>
<evidence type="ECO:0000313" key="2">
    <source>
        <dbReference type="Proteomes" id="UP000321570"/>
    </source>
</evidence>
<keyword evidence="2" id="KW-1185">Reference proteome</keyword>
<sequence length="79" mass="8783">MADRDINLLGLDCIGMVNVLETNMQNVTCTDVRIKEMMQRSASMFEVTLGKCTQATARLILEPGQIVRPVGKDQCLLQI</sequence>
<organism evidence="1 2">
    <name type="scientific">Hymenolepis diminuta</name>
    <name type="common">Rat tapeworm</name>
    <dbReference type="NCBI Taxonomy" id="6216"/>
    <lineage>
        <taxon>Eukaryota</taxon>
        <taxon>Metazoa</taxon>
        <taxon>Spiralia</taxon>
        <taxon>Lophotrochozoa</taxon>
        <taxon>Platyhelminthes</taxon>
        <taxon>Cestoda</taxon>
        <taxon>Eucestoda</taxon>
        <taxon>Cyclophyllidea</taxon>
        <taxon>Hymenolepididae</taxon>
        <taxon>Hymenolepis</taxon>
    </lineage>
</organism>
<dbReference type="EMBL" id="CABIJS010000111">
    <property type="protein sequence ID" value="VUZ43736.1"/>
    <property type="molecule type" value="Genomic_DNA"/>
</dbReference>
<evidence type="ECO:0000313" key="1">
    <source>
        <dbReference type="EMBL" id="VUZ43736.1"/>
    </source>
</evidence>